<dbReference type="EMBL" id="CM045765">
    <property type="protein sequence ID" value="KAI8000082.1"/>
    <property type="molecule type" value="Genomic_DNA"/>
</dbReference>
<accession>A0ACC0GHY4</accession>
<sequence>MKTTVIEYQCHLKANSKPREREILDLNIDVVMEESTCDELEKKKIATRKLLKGSEEEEEDDENIVSRVKIVDSDCPIH</sequence>
<comment type="caution">
    <text evidence="1">The sequence shown here is derived from an EMBL/GenBank/DDBJ whole genome shotgun (WGS) entry which is preliminary data.</text>
</comment>
<keyword evidence="2" id="KW-1185">Reference proteome</keyword>
<gene>
    <name evidence="1" type="ORF">LOK49_LG09G00390</name>
</gene>
<evidence type="ECO:0000313" key="1">
    <source>
        <dbReference type="EMBL" id="KAI8000082.1"/>
    </source>
</evidence>
<organism evidence="1 2">
    <name type="scientific">Camellia lanceoleosa</name>
    <dbReference type="NCBI Taxonomy" id="1840588"/>
    <lineage>
        <taxon>Eukaryota</taxon>
        <taxon>Viridiplantae</taxon>
        <taxon>Streptophyta</taxon>
        <taxon>Embryophyta</taxon>
        <taxon>Tracheophyta</taxon>
        <taxon>Spermatophyta</taxon>
        <taxon>Magnoliopsida</taxon>
        <taxon>eudicotyledons</taxon>
        <taxon>Gunneridae</taxon>
        <taxon>Pentapetalae</taxon>
        <taxon>asterids</taxon>
        <taxon>Ericales</taxon>
        <taxon>Theaceae</taxon>
        <taxon>Camellia</taxon>
    </lineage>
</organism>
<name>A0ACC0GHY4_9ERIC</name>
<evidence type="ECO:0000313" key="2">
    <source>
        <dbReference type="Proteomes" id="UP001060215"/>
    </source>
</evidence>
<proteinExistence type="predicted"/>
<reference evidence="1 2" key="1">
    <citation type="journal article" date="2022" name="Plant J.">
        <title>Chromosome-level genome of Camellia lanceoleosa provides a valuable resource for understanding genome evolution and self-incompatibility.</title>
        <authorList>
            <person name="Gong W."/>
            <person name="Xiao S."/>
            <person name="Wang L."/>
            <person name="Liao Z."/>
            <person name="Chang Y."/>
            <person name="Mo W."/>
            <person name="Hu G."/>
            <person name="Li W."/>
            <person name="Zhao G."/>
            <person name="Zhu H."/>
            <person name="Hu X."/>
            <person name="Ji K."/>
            <person name="Xiang X."/>
            <person name="Song Q."/>
            <person name="Yuan D."/>
            <person name="Jin S."/>
            <person name="Zhang L."/>
        </authorList>
    </citation>
    <scope>NUCLEOTIDE SEQUENCE [LARGE SCALE GENOMIC DNA]</scope>
    <source>
        <strain evidence="1">SQ_2022a</strain>
    </source>
</reference>
<dbReference type="Proteomes" id="UP001060215">
    <property type="component" value="Chromosome 8"/>
</dbReference>
<protein>
    <submittedName>
        <fullName evidence="1">Uncharacterized protein</fullName>
    </submittedName>
</protein>